<feature type="compositionally biased region" description="Low complexity" evidence="3">
    <location>
        <begin position="554"/>
        <end position="587"/>
    </location>
</feature>
<dbReference type="GO" id="GO:0005634">
    <property type="term" value="C:nucleus"/>
    <property type="evidence" value="ECO:0007669"/>
    <property type="project" value="UniProtKB-SubCell"/>
</dbReference>
<evidence type="ECO:0000313" key="5">
    <source>
        <dbReference type="Proteomes" id="UP000541558"/>
    </source>
</evidence>
<dbReference type="InterPro" id="IPR040092">
    <property type="entry name" value="TBRG1"/>
</dbReference>
<feature type="compositionally biased region" description="Low complexity" evidence="3">
    <location>
        <begin position="758"/>
        <end position="767"/>
    </location>
</feature>
<accession>A0A8H5AR74</accession>
<dbReference type="Gene3D" id="3.30.160.360">
    <property type="match status" value="1"/>
</dbReference>
<feature type="region of interest" description="Disordered" evidence="3">
    <location>
        <begin position="1"/>
        <end position="38"/>
    </location>
</feature>
<feature type="compositionally biased region" description="Pro residues" evidence="3">
    <location>
        <begin position="310"/>
        <end position="324"/>
    </location>
</feature>
<feature type="compositionally biased region" description="Polar residues" evidence="3">
    <location>
        <begin position="782"/>
        <end position="797"/>
    </location>
</feature>
<evidence type="ECO:0000256" key="2">
    <source>
        <dbReference type="ARBA" id="ARBA00023242"/>
    </source>
</evidence>
<evidence type="ECO:0000313" key="4">
    <source>
        <dbReference type="EMBL" id="KAF5309605.1"/>
    </source>
</evidence>
<feature type="region of interest" description="Disordered" evidence="3">
    <location>
        <begin position="126"/>
        <end position="242"/>
    </location>
</feature>
<dbReference type="SMART" id="SM00541">
    <property type="entry name" value="FYRN"/>
    <property type="match status" value="1"/>
</dbReference>
<feature type="compositionally biased region" description="Basic residues" evidence="3">
    <location>
        <begin position="154"/>
        <end position="164"/>
    </location>
</feature>
<comment type="subcellular location">
    <subcellularLocation>
        <location evidence="1">Nucleus</location>
    </subcellularLocation>
</comment>
<feature type="compositionally biased region" description="Basic and acidic residues" evidence="3">
    <location>
        <begin position="50"/>
        <end position="86"/>
    </location>
</feature>
<evidence type="ECO:0008006" key="6">
    <source>
        <dbReference type="Google" id="ProtNLM"/>
    </source>
</evidence>
<dbReference type="GO" id="GO:0051726">
    <property type="term" value="P:regulation of cell cycle"/>
    <property type="evidence" value="ECO:0007669"/>
    <property type="project" value="TreeGrafter"/>
</dbReference>
<dbReference type="PANTHER" id="PTHR22715">
    <property type="entry name" value="TRANSFORMING GROWTH FACTOR BETA REGULATED GENE 1"/>
    <property type="match status" value="1"/>
</dbReference>
<dbReference type="OrthoDB" id="285793at2759"/>
<dbReference type="InterPro" id="IPR003889">
    <property type="entry name" value="FYrich_C"/>
</dbReference>
<dbReference type="PROSITE" id="PS51542">
    <property type="entry name" value="FYRN"/>
    <property type="match status" value="1"/>
</dbReference>
<keyword evidence="2" id="KW-0539">Nucleus</keyword>
<protein>
    <recommendedName>
        <fullName evidence="6">Transforming growth factor beta regulator 1</fullName>
    </recommendedName>
</protein>
<dbReference type="PROSITE" id="PS51543">
    <property type="entry name" value="FYRC"/>
    <property type="match status" value="1"/>
</dbReference>
<dbReference type="Pfam" id="PF05964">
    <property type="entry name" value="FYRN"/>
    <property type="match status" value="1"/>
</dbReference>
<name>A0A8H5AR74_9AGAR</name>
<dbReference type="Proteomes" id="UP000541558">
    <property type="component" value="Unassembled WGS sequence"/>
</dbReference>
<feature type="compositionally biased region" description="Pro residues" evidence="3">
    <location>
        <begin position="1"/>
        <end position="14"/>
    </location>
</feature>
<proteinExistence type="predicted"/>
<feature type="region of interest" description="Disordered" evidence="3">
    <location>
        <begin position="554"/>
        <end position="604"/>
    </location>
</feature>
<feature type="compositionally biased region" description="Low complexity" evidence="3">
    <location>
        <begin position="703"/>
        <end position="714"/>
    </location>
</feature>
<feature type="region of interest" description="Disordered" evidence="3">
    <location>
        <begin position="50"/>
        <end position="109"/>
    </location>
</feature>
<evidence type="ECO:0000256" key="3">
    <source>
        <dbReference type="SAM" id="MobiDB-lite"/>
    </source>
</evidence>
<gene>
    <name evidence="4" type="ORF">D9611_013981</name>
</gene>
<dbReference type="Pfam" id="PF05965">
    <property type="entry name" value="FYRC"/>
    <property type="match status" value="1"/>
</dbReference>
<keyword evidence="5" id="KW-1185">Reference proteome</keyword>
<organism evidence="4 5">
    <name type="scientific">Ephemerocybe angulata</name>
    <dbReference type="NCBI Taxonomy" id="980116"/>
    <lineage>
        <taxon>Eukaryota</taxon>
        <taxon>Fungi</taxon>
        <taxon>Dikarya</taxon>
        <taxon>Basidiomycota</taxon>
        <taxon>Agaricomycotina</taxon>
        <taxon>Agaricomycetes</taxon>
        <taxon>Agaricomycetidae</taxon>
        <taxon>Agaricales</taxon>
        <taxon>Agaricineae</taxon>
        <taxon>Psathyrellaceae</taxon>
        <taxon>Ephemerocybe</taxon>
    </lineage>
</organism>
<sequence length="797" mass="85048">MPPPGDTDSPPGPAPSVQTLTATTQPAPSASKRDNLEVQEKYRKLKKRFFELEEKHKETSTELQRSGERNVRMREEREQLLERIMELEQQGHGSPGSPDSALPHASALPRTLLSARARSSFEENLRKAIEEEDDDEDLVLPSRHTASPPATLRRSTRASKARSKRPADEAPASPSSSTSKRHKSRPSIEADGDEDAGEPSTRTTRSRAGKATDVPVPEVPPAIDANIDPSLGASEKEHHPLSGNPYLSLSTIMLPKPGSNGAPTPTPSTAHPMFMNPYMYYPSPITPTPNTPSYPYNPYFYLTGPPVLPPPMYPQQNAAPPPTPTSSTQSRPPAPEQPPRVKPKRLKAHTVTSKSYSIPLVPRDKAGKPMLPLNVGIMTVIALGSVCMREHFHTERYIFPVGYEVTRRYLSTINPSVEVVYHCTILDGGDGPKFQIVPADTPERPVIAGTATGAWSSIVKQANAIRNRQHSNSVSGPDFFGLGQNTIKHLIQELPNADRLRDYVWQNFIEGGPLGGRHAAVIPALPEEYDAALPRGAVYHSPLEREKRLREQQAALQLHAQQQQQQQQHQQQQSSSSTSSQQGQQQPIPQPGEGGGGGGMLPSPLAGMVLSTALSPGELPKGLSHYPQHIIAQAAAAQGGEGEASGSGLSGSGSPAGVQQLQQQQLQQQQVQQQQQEGVTLQFHPTGSPADGPPLDGNGGGVTPVQQQGQVPGQEAGANANVGVGLQTQTQQQQDDAAATAAAVSAVQQLVNGGGAANGSVGQGQQQPTPISPGTPAHSLASLMQQAYRQSTQGAAG</sequence>
<dbReference type="InterPro" id="IPR003888">
    <property type="entry name" value="FYrich_N"/>
</dbReference>
<evidence type="ECO:0000256" key="1">
    <source>
        <dbReference type="ARBA" id="ARBA00004123"/>
    </source>
</evidence>
<dbReference type="AlphaFoldDB" id="A0A8H5AR74"/>
<feature type="compositionally biased region" description="Gly residues" evidence="3">
    <location>
        <begin position="639"/>
        <end position="651"/>
    </location>
</feature>
<feature type="region of interest" description="Disordered" evidence="3">
    <location>
        <begin position="310"/>
        <end position="353"/>
    </location>
</feature>
<feature type="compositionally biased region" description="Low complexity" evidence="3">
    <location>
        <begin position="652"/>
        <end position="676"/>
    </location>
</feature>
<comment type="caution">
    <text evidence="4">The sequence shown here is derived from an EMBL/GenBank/DDBJ whole genome shotgun (WGS) entry which is preliminary data.</text>
</comment>
<dbReference type="PANTHER" id="PTHR22715:SF0">
    <property type="entry name" value="TRANSFORMING GROWTH FACTOR BETA REGULATOR 1"/>
    <property type="match status" value="1"/>
</dbReference>
<feature type="compositionally biased region" description="Polar residues" evidence="3">
    <location>
        <begin position="17"/>
        <end position="28"/>
    </location>
</feature>
<feature type="region of interest" description="Disordered" evidence="3">
    <location>
        <begin position="635"/>
        <end position="720"/>
    </location>
</feature>
<reference evidence="4 5" key="1">
    <citation type="journal article" date="2020" name="ISME J.">
        <title>Uncovering the hidden diversity of litter-decomposition mechanisms in mushroom-forming fungi.</title>
        <authorList>
            <person name="Floudas D."/>
            <person name="Bentzer J."/>
            <person name="Ahren D."/>
            <person name="Johansson T."/>
            <person name="Persson P."/>
            <person name="Tunlid A."/>
        </authorList>
    </citation>
    <scope>NUCLEOTIDE SEQUENCE [LARGE SCALE GENOMIC DNA]</scope>
    <source>
        <strain evidence="4 5">CBS 175.51</strain>
    </source>
</reference>
<feature type="region of interest" description="Disordered" evidence="3">
    <location>
        <begin position="753"/>
        <end position="797"/>
    </location>
</feature>
<dbReference type="EMBL" id="JAACJK010000235">
    <property type="protein sequence ID" value="KAF5309605.1"/>
    <property type="molecule type" value="Genomic_DNA"/>
</dbReference>